<evidence type="ECO:0000313" key="1">
    <source>
        <dbReference type="EMBL" id="KAK9901487.1"/>
    </source>
</evidence>
<keyword evidence="2" id="KW-1185">Reference proteome</keyword>
<gene>
    <name evidence="1" type="ORF">M0R45_002081</name>
</gene>
<comment type="caution">
    <text evidence="1">The sequence shown here is derived from an EMBL/GenBank/DDBJ whole genome shotgun (WGS) entry which is preliminary data.</text>
</comment>
<organism evidence="1 2">
    <name type="scientific">Rubus argutus</name>
    <name type="common">Southern blackberry</name>
    <dbReference type="NCBI Taxonomy" id="59490"/>
    <lineage>
        <taxon>Eukaryota</taxon>
        <taxon>Viridiplantae</taxon>
        <taxon>Streptophyta</taxon>
        <taxon>Embryophyta</taxon>
        <taxon>Tracheophyta</taxon>
        <taxon>Spermatophyta</taxon>
        <taxon>Magnoliopsida</taxon>
        <taxon>eudicotyledons</taxon>
        <taxon>Gunneridae</taxon>
        <taxon>Pentapetalae</taxon>
        <taxon>rosids</taxon>
        <taxon>fabids</taxon>
        <taxon>Rosales</taxon>
        <taxon>Rosaceae</taxon>
        <taxon>Rosoideae</taxon>
        <taxon>Rosoideae incertae sedis</taxon>
        <taxon>Rubus</taxon>
    </lineage>
</organism>
<dbReference type="EMBL" id="JBEDUW010000302">
    <property type="protein sequence ID" value="KAK9901487.1"/>
    <property type="molecule type" value="Genomic_DNA"/>
</dbReference>
<reference evidence="1 2" key="1">
    <citation type="journal article" date="2023" name="G3 (Bethesda)">
        <title>A chromosome-length genome assembly and annotation of blackberry (Rubus argutus, cv. 'Hillquist').</title>
        <authorList>
            <person name="Bruna T."/>
            <person name="Aryal R."/>
            <person name="Dudchenko O."/>
            <person name="Sargent D.J."/>
            <person name="Mead D."/>
            <person name="Buti M."/>
            <person name="Cavallini A."/>
            <person name="Hytonen T."/>
            <person name="Andres J."/>
            <person name="Pham M."/>
            <person name="Weisz D."/>
            <person name="Mascagni F."/>
            <person name="Usai G."/>
            <person name="Natali L."/>
            <person name="Bassil N."/>
            <person name="Fernandez G.E."/>
            <person name="Lomsadze A."/>
            <person name="Armour M."/>
            <person name="Olukolu B."/>
            <person name="Poorten T."/>
            <person name="Britton C."/>
            <person name="Davik J."/>
            <person name="Ashrafi H."/>
            <person name="Aiden E.L."/>
            <person name="Borodovsky M."/>
            <person name="Worthington M."/>
        </authorList>
    </citation>
    <scope>NUCLEOTIDE SEQUENCE [LARGE SCALE GENOMIC DNA]</scope>
    <source>
        <strain evidence="1">PI 553951</strain>
    </source>
</reference>
<protein>
    <submittedName>
        <fullName evidence="1">Uncharacterized protein</fullName>
    </submittedName>
</protein>
<proteinExistence type="predicted"/>
<name>A0AAW1VHF2_RUBAR</name>
<dbReference type="Proteomes" id="UP001457282">
    <property type="component" value="Unassembled WGS sequence"/>
</dbReference>
<dbReference type="AlphaFoldDB" id="A0AAW1VHF2"/>
<accession>A0AAW1VHF2</accession>
<sequence length="86" mass="9392">MDGLSRGSRVRRRFDFGSVDVLRTRDGEMGLIEVFGDFWAWQRRERVWQSLLGLSNHGGEAVGGEIAGDLVVLVGGCVAGLGSWVL</sequence>
<evidence type="ECO:0000313" key="2">
    <source>
        <dbReference type="Proteomes" id="UP001457282"/>
    </source>
</evidence>